<dbReference type="eggNOG" id="ENOG5030RFJ">
    <property type="taxonomic scope" value="Bacteria"/>
</dbReference>
<dbReference type="KEGG" id="ble:BleG1_0435"/>
<evidence type="ECO:0000313" key="2">
    <source>
        <dbReference type="EMBL" id="AIC93043.1"/>
    </source>
</evidence>
<keyword evidence="1" id="KW-0472">Membrane</keyword>
<organism evidence="2 3">
    <name type="scientific">Shouchella lehensis G1</name>
    <dbReference type="NCBI Taxonomy" id="1246626"/>
    <lineage>
        <taxon>Bacteria</taxon>
        <taxon>Bacillati</taxon>
        <taxon>Bacillota</taxon>
        <taxon>Bacilli</taxon>
        <taxon>Bacillales</taxon>
        <taxon>Bacillaceae</taxon>
        <taxon>Shouchella</taxon>
    </lineage>
</organism>
<dbReference type="RefSeq" id="WP_038476669.1">
    <property type="nucleotide sequence ID" value="NZ_CP003923.1"/>
</dbReference>
<dbReference type="AlphaFoldDB" id="A0A060LXP0"/>
<protein>
    <submittedName>
        <fullName evidence="2">Uncharacterized protein</fullName>
    </submittedName>
</protein>
<sequence>MFRSYRQWKRRKKVNKVKEGDGHGLKPFRFWQPLTRSLFYLKLRNHESEDHVYAVNVHFFSEDNTAELYLNGKHTATSSLPAAFPVPGGVIEVGTTDYGLSRMHYVEDGGQREYVLQPDKRSGEGLRMRFDQRFPILSKSIGRSAVMVLLVSLLLGLPQLVELVTSIPWIHEQIGTFQSPITLPDWANTTLIVAAVLAGIERALLLKNHWLIDMETGYWDN</sequence>
<gene>
    <name evidence="2" type="ORF">BleG1_0435</name>
</gene>
<dbReference type="STRING" id="1246626.BleG1_0435"/>
<dbReference type="OrthoDB" id="2716688at2"/>
<keyword evidence="1" id="KW-0812">Transmembrane</keyword>
<dbReference type="HOGENOM" id="CLU_087604_0_0_9"/>
<dbReference type="PATRIC" id="fig|1246626.3.peg.424"/>
<proteinExistence type="predicted"/>
<dbReference type="Proteomes" id="UP000027142">
    <property type="component" value="Chromosome"/>
</dbReference>
<evidence type="ECO:0000256" key="1">
    <source>
        <dbReference type="SAM" id="Phobius"/>
    </source>
</evidence>
<keyword evidence="3" id="KW-1185">Reference proteome</keyword>
<dbReference type="EMBL" id="CP003923">
    <property type="protein sequence ID" value="AIC93043.1"/>
    <property type="molecule type" value="Genomic_DNA"/>
</dbReference>
<feature type="transmembrane region" description="Helical" evidence="1">
    <location>
        <begin position="186"/>
        <end position="205"/>
    </location>
</feature>
<keyword evidence="1" id="KW-1133">Transmembrane helix</keyword>
<reference evidence="2 3" key="1">
    <citation type="journal article" date="2014" name="Gene">
        <title>A comparative genomic analysis of the alkalitolerant soil bacterium Bacillus lehensis G1.</title>
        <authorList>
            <person name="Noor Y.M."/>
            <person name="Samsulrizal N.H."/>
            <person name="Jema'on N.A."/>
            <person name="Low K.O."/>
            <person name="Ramli A.N."/>
            <person name="Alias N.I."/>
            <person name="Damis S.I."/>
            <person name="Fuzi S.F."/>
            <person name="Isa M.N."/>
            <person name="Murad A.M."/>
            <person name="Raih M.F."/>
            <person name="Bakar F.D."/>
            <person name="Najimudin N."/>
            <person name="Mahadi N.M."/>
            <person name="Illias R.M."/>
        </authorList>
    </citation>
    <scope>NUCLEOTIDE SEQUENCE [LARGE SCALE GENOMIC DNA]</scope>
    <source>
        <strain evidence="2 3">G1</strain>
    </source>
</reference>
<evidence type="ECO:0000313" key="3">
    <source>
        <dbReference type="Proteomes" id="UP000027142"/>
    </source>
</evidence>
<name>A0A060LXP0_9BACI</name>
<accession>A0A060LXP0</accession>